<sequence>MSPRNAERDLQMRERRIDQILDAAREVMAVKGIGSAGINDIAAEAKISIGNIYHYFTSKEEIFSALLKRGQVGYGKLVAELAAENGTAVEKLLKLSKAWLAADNVWTQTILLVSSRMSELTSPEEREAITGRFAANLTPLAAIFEQGIREGTLRDGDPLEHAMYFVSFMQGLVLQQVPGIRVPVALRAERVVSYFRSEKTE</sequence>
<reference evidence="6 7" key="1">
    <citation type="submission" date="2020-08" db="EMBL/GenBank/DDBJ databases">
        <title>Cohnella phylogeny.</title>
        <authorList>
            <person name="Dunlap C."/>
        </authorList>
    </citation>
    <scope>NUCLEOTIDE SEQUENCE [LARGE SCALE GENOMIC DNA]</scope>
    <source>
        <strain evidence="6 7">DSM 25239</strain>
    </source>
</reference>
<dbReference type="AlphaFoldDB" id="A0A841UCH6"/>
<keyword evidence="3" id="KW-0804">Transcription</keyword>
<dbReference type="PANTHER" id="PTHR47506">
    <property type="entry name" value="TRANSCRIPTIONAL REGULATORY PROTEIN"/>
    <property type="match status" value="1"/>
</dbReference>
<evidence type="ECO:0000256" key="1">
    <source>
        <dbReference type="ARBA" id="ARBA00023015"/>
    </source>
</evidence>
<comment type="caution">
    <text evidence="6">The sequence shown here is derived from an EMBL/GenBank/DDBJ whole genome shotgun (WGS) entry which is preliminary data.</text>
</comment>
<feature type="DNA-binding region" description="H-T-H motif" evidence="4">
    <location>
        <begin position="37"/>
        <end position="56"/>
    </location>
</feature>
<evidence type="ECO:0000259" key="5">
    <source>
        <dbReference type="PROSITE" id="PS50977"/>
    </source>
</evidence>
<dbReference type="PANTHER" id="PTHR47506:SF6">
    <property type="entry name" value="HTH-TYPE TRANSCRIPTIONAL REPRESSOR NEMR"/>
    <property type="match status" value="1"/>
</dbReference>
<keyword evidence="1" id="KW-0805">Transcription regulation</keyword>
<feature type="domain" description="HTH tetR-type" evidence="5">
    <location>
        <begin position="14"/>
        <end position="74"/>
    </location>
</feature>
<evidence type="ECO:0000256" key="3">
    <source>
        <dbReference type="ARBA" id="ARBA00023163"/>
    </source>
</evidence>
<dbReference type="SUPFAM" id="SSF48498">
    <property type="entry name" value="Tetracyclin repressor-like, C-terminal domain"/>
    <property type="match status" value="1"/>
</dbReference>
<dbReference type="EMBL" id="JACJVR010000147">
    <property type="protein sequence ID" value="MBB6695903.1"/>
    <property type="molecule type" value="Genomic_DNA"/>
</dbReference>
<evidence type="ECO:0000256" key="4">
    <source>
        <dbReference type="PROSITE-ProRule" id="PRU00335"/>
    </source>
</evidence>
<accession>A0A841UCH6</accession>
<evidence type="ECO:0000313" key="6">
    <source>
        <dbReference type="EMBL" id="MBB6695903.1"/>
    </source>
</evidence>
<dbReference type="PROSITE" id="PS50977">
    <property type="entry name" value="HTH_TETR_2"/>
    <property type="match status" value="1"/>
</dbReference>
<keyword evidence="7" id="KW-1185">Reference proteome</keyword>
<dbReference type="Gene3D" id="1.10.10.60">
    <property type="entry name" value="Homeodomain-like"/>
    <property type="match status" value="1"/>
</dbReference>
<protein>
    <submittedName>
        <fullName evidence="6">TetR/AcrR family transcriptional regulator</fullName>
    </submittedName>
</protein>
<dbReference type="InterPro" id="IPR036271">
    <property type="entry name" value="Tet_transcr_reg_TetR-rel_C_sf"/>
</dbReference>
<gene>
    <name evidence="6" type="ORF">H7B90_31390</name>
</gene>
<dbReference type="Proteomes" id="UP000553776">
    <property type="component" value="Unassembled WGS sequence"/>
</dbReference>
<dbReference type="RefSeq" id="WP_185139851.1">
    <property type="nucleotide sequence ID" value="NZ_BORM01000012.1"/>
</dbReference>
<dbReference type="InterPro" id="IPR009057">
    <property type="entry name" value="Homeodomain-like_sf"/>
</dbReference>
<evidence type="ECO:0000313" key="7">
    <source>
        <dbReference type="Proteomes" id="UP000553776"/>
    </source>
</evidence>
<name>A0A841UCH6_9BACL</name>
<dbReference type="PRINTS" id="PR00455">
    <property type="entry name" value="HTHTETR"/>
</dbReference>
<dbReference type="SUPFAM" id="SSF46689">
    <property type="entry name" value="Homeodomain-like"/>
    <property type="match status" value="1"/>
</dbReference>
<dbReference type="Gene3D" id="1.10.357.10">
    <property type="entry name" value="Tetracycline Repressor, domain 2"/>
    <property type="match status" value="1"/>
</dbReference>
<dbReference type="InterPro" id="IPR001647">
    <property type="entry name" value="HTH_TetR"/>
</dbReference>
<keyword evidence="2 4" id="KW-0238">DNA-binding</keyword>
<dbReference type="Pfam" id="PF00440">
    <property type="entry name" value="TetR_N"/>
    <property type="match status" value="1"/>
</dbReference>
<dbReference type="GO" id="GO:0003677">
    <property type="term" value="F:DNA binding"/>
    <property type="evidence" value="ECO:0007669"/>
    <property type="project" value="UniProtKB-UniRule"/>
</dbReference>
<proteinExistence type="predicted"/>
<evidence type="ECO:0000256" key="2">
    <source>
        <dbReference type="ARBA" id="ARBA00023125"/>
    </source>
</evidence>
<organism evidence="6 7">
    <name type="scientific">Cohnella xylanilytica</name>
    <dbReference type="NCBI Taxonomy" id="557555"/>
    <lineage>
        <taxon>Bacteria</taxon>
        <taxon>Bacillati</taxon>
        <taxon>Bacillota</taxon>
        <taxon>Bacilli</taxon>
        <taxon>Bacillales</taxon>
        <taxon>Paenibacillaceae</taxon>
        <taxon>Cohnella</taxon>
    </lineage>
</organism>